<accession>A0ABW0K0S9</accession>
<evidence type="ECO:0000259" key="1">
    <source>
        <dbReference type="Pfam" id="PF12708"/>
    </source>
</evidence>
<dbReference type="EMBL" id="JBHSMJ010000004">
    <property type="protein sequence ID" value="MFC5446795.1"/>
    <property type="molecule type" value="Genomic_DNA"/>
</dbReference>
<dbReference type="Pfam" id="PF12708">
    <property type="entry name" value="Pect-lyase_RHGA_epim"/>
    <property type="match status" value="1"/>
</dbReference>
<feature type="domain" description="Rhamnogalacturonase A/B/Epimerase-like pectate lyase" evidence="1">
    <location>
        <begin position="38"/>
        <end position="293"/>
    </location>
</feature>
<dbReference type="InterPro" id="IPR011050">
    <property type="entry name" value="Pectin_lyase_fold/virulence"/>
</dbReference>
<name>A0ABW0K0S9_9BACL</name>
<dbReference type="InterPro" id="IPR012334">
    <property type="entry name" value="Pectin_lyas_fold"/>
</dbReference>
<dbReference type="SMART" id="SM00710">
    <property type="entry name" value="PbH1"/>
    <property type="match status" value="7"/>
</dbReference>
<gene>
    <name evidence="2" type="ORF">ACFPOG_00830</name>
</gene>
<dbReference type="InterPro" id="IPR006626">
    <property type="entry name" value="PbH1"/>
</dbReference>
<dbReference type="Gene3D" id="2.160.20.10">
    <property type="entry name" value="Single-stranded right-handed beta-helix, Pectin lyase-like"/>
    <property type="match status" value="1"/>
</dbReference>
<dbReference type="GO" id="GO:0016787">
    <property type="term" value="F:hydrolase activity"/>
    <property type="evidence" value="ECO:0007669"/>
    <property type="project" value="UniProtKB-KW"/>
</dbReference>
<keyword evidence="2" id="KW-0378">Hydrolase</keyword>
<dbReference type="Proteomes" id="UP001596044">
    <property type="component" value="Unassembled WGS sequence"/>
</dbReference>
<proteinExistence type="predicted"/>
<keyword evidence="3" id="KW-1185">Reference proteome</keyword>
<sequence>MIFKIQRKYMLYFFLLIILLSAGGYACYKYYYLNSQTINVRDFGAKGDGIQDDTGAIQKALAAVTSIRRTVYFPSGTYIIDPNKNVTVHSNTQLIGDGAGSIVKANHAPFGWSLLYLSGKNITVNKINLDGNHAVNRVLVVKPGSSYVQISNVLVANASQSNDSSNDSYSTVVAGIIVYGNTDSIRIDHTEVRNMVALHPLDGSLIARGIYITSTPGSVEKASANLTITNSKIHDIGPADDGDGIYYEDPGLDNNIVQNTNSTITNNTFYNCAKRAIKLYANGIVVTGNHIINDYLNNNYYQGKDKGKLAPDMYAAISIYGNNIKASNNTIDGKGSFYSAIEISSSKTVKSIEVSANKVTMGPQSNQKGTAGIRMGNIEDFTITSNTLENGERGIWSWQNASRGTVSDNQILMPNGGGIDFTTYVENQKQLNILCVDNTIQAKAFTIQIDKNNSTIQLERPAT</sequence>
<dbReference type="PROSITE" id="PS51257">
    <property type="entry name" value="PROKAR_LIPOPROTEIN"/>
    <property type="match status" value="1"/>
</dbReference>
<protein>
    <submittedName>
        <fullName evidence="2">Glycosyl hydrolase family 28-related protein</fullName>
    </submittedName>
</protein>
<dbReference type="SUPFAM" id="SSF51126">
    <property type="entry name" value="Pectin lyase-like"/>
    <property type="match status" value="2"/>
</dbReference>
<reference evidence="3" key="1">
    <citation type="journal article" date="2019" name="Int. J. Syst. Evol. Microbiol.">
        <title>The Global Catalogue of Microorganisms (GCM) 10K type strain sequencing project: providing services to taxonomists for standard genome sequencing and annotation.</title>
        <authorList>
            <consortium name="The Broad Institute Genomics Platform"/>
            <consortium name="The Broad Institute Genome Sequencing Center for Infectious Disease"/>
            <person name="Wu L."/>
            <person name="Ma J."/>
        </authorList>
    </citation>
    <scope>NUCLEOTIDE SEQUENCE [LARGE SCALE GENOMIC DNA]</scope>
    <source>
        <strain evidence="3">KACC 11904</strain>
    </source>
</reference>
<dbReference type="RefSeq" id="WP_270880507.1">
    <property type="nucleotide sequence ID" value="NZ_JAQFVF010000033.1"/>
</dbReference>
<organism evidence="2 3">
    <name type="scientific">Paenibacillus aestuarii</name>
    <dbReference type="NCBI Taxonomy" id="516965"/>
    <lineage>
        <taxon>Bacteria</taxon>
        <taxon>Bacillati</taxon>
        <taxon>Bacillota</taxon>
        <taxon>Bacilli</taxon>
        <taxon>Bacillales</taxon>
        <taxon>Paenibacillaceae</taxon>
        <taxon>Paenibacillus</taxon>
    </lineage>
</organism>
<evidence type="ECO:0000313" key="3">
    <source>
        <dbReference type="Proteomes" id="UP001596044"/>
    </source>
</evidence>
<dbReference type="InterPro" id="IPR024535">
    <property type="entry name" value="RHGA/B-epi-like_pectate_lyase"/>
</dbReference>
<evidence type="ECO:0000313" key="2">
    <source>
        <dbReference type="EMBL" id="MFC5446795.1"/>
    </source>
</evidence>
<comment type="caution">
    <text evidence="2">The sequence shown here is derived from an EMBL/GenBank/DDBJ whole genome shotgun (WGS) entry which is preliminary data.</text>
</comment>